<organism evidence="8 9">
    <name type="scientific">Sphagnum jensenii</name>
    <dbReference type="NCBI Taxonomy" id="128206"/>
    <lineage>
        <taxon>Eukaryota</taxon>
        <taxon>Viridiplantae</taxon>
        <taxon>Streptophyta</taxon>
        <taxon>Embryophyta</taxon>
        <taxon>Bryophyta</taxon>
        <taxon>Sphagnophytina</taxon>
        <taxon>Sphagnopsida</taxon>
        <taxon>Sphagnales</taxon>
        <taxon>Sphagnaceae</taxon>
        <taxon>Sphagnum</taxon>
    </lineage>
</organism>
<dbReference type="SUPFAM" id="SSF54506">
    <property type="entry name" value="Diaminopimelate epimerase-like"/>
    <property type="match status" value="2"/>
</dbReference>
<keyword evidence="5" id="KW-0457">Lysine biosynthesis</keyword>
<protein>
    <recommendedName>
        <fullName evidence="3">diaminopimelate epimerase</fullName>
        <ecNumber evidence="3">5.1.1.7</ecNumber>
    </recommendedName>
</protein>
<evidence type="ECO:0000256" key="4">
    <source>
        <dbReference type="ARBA" id="ARBA00022605"/>
    </source>
</evidence>
<evidence type="ECO:0000313" key="9">
    <source>
        <dbReference type="Proteomes" id="UP001497522"/>
    </source>
</evidence>
<dbReference type="NCBIfam" id="TIGR00652">
    <property type="entry name" value="DapF"/>
    <property type="match status" value="1"/>
</dbReference>
<accession>A0ABP1AS98</accession>
<evidence type="ECO:0000256" key="5">
    <source>
        <dbReference type="ARBA" id="ARBA00023154"/>
    </source>
</evidence>
<comment type="similarity">
    <text evidence="2">Belongs to the diaminopimelate epimerase family.</text>
</comment>
<comment type="catalytic activity">
    <reaction evidence="7">
        <text>(2S,6S)-2,6-diaminopimelate = meso-2,6-diaminopimelate</text>
        <dbReference type="Rhea" id="RHEA:15393"/>
        <dbReference type="ChEBI" id="CHEBI:57609"/>
        <dbReference type="ChEBI" id="CHEBI:57791"/>
        <dbReference type="EC" id="5.1.1.7"/>
    </reaction>
</comment>
<comment type="pathway">
    <text evidence="1">Amino-acid biosynthesis; L-lysine biosynthesis via DAP pathway; DL-2,6-diaminopimelate from LL-2,6-diaminopimelate: step 1/1.</text>
</comment>
<dbReference type="EC" id="5.1.1.7" evidence="3"/>
<dbReference type="InterPro" id="IPR001653">
    <property type="entry name" value="DAP_epimerase_DapF"/>
</dbReference>
<evidence type="ECO:0000313" key="8">
    <source>
        <dbReference type="EMBL" id="CAK9865460.1"/>
    </source>
</evidence>
<dbReference type="InterPro" id="IPR018510">
    <property type="entry name" value="DAP_epimerase_AS"/>
</dbReference>
<proteinExistence type="inferred from homology"/>
<keyword evidence="4" id="KW-0028">Amino-acid biosynthesis</keyword>
<dbReference type="PANTHER" id="PTHR31689">
    <property type="entry name" value="DIAMINOPIMELATE EPIMERASE, CHLOROPLASTIC"/>
    <property type="match status" value="1"/>
</dbReference>
<evidence type="ECO:0000256" key="7">
    <source>
        <dbReference type="ARBA" id="ARBA00051712"/>
    </source>
</evidence>
<evidence type="ECO:0000256" key="3">
    <source>
        <dbReference type="ARBA" id="ARBA00013080"/>
    </source>
</evidence>
<dbReference type="Proteomes" id="UP001497522">
    <property type="component" value="Chromosome 15"/>
</dbReference>
<dbReference type="HAMAP" id="MF_00197">
    <property type="entry name" value="DAP_epimerase"/>
    <property type="match status" value="1"/>
</dbReference>
<evidence type="ECO:0000256" key="1">
    <source>
        <dbReference type="ARBA" id="ARBA00005196"/>
    </source>
</evidence>
<sequence length="463" mass="49465">MKTTVATNDYKTHKLRICGTLHTQKTRLGFGAQNPKPYFQVSFTSSGLGGGDGVGGSSFLFGHKSAEMSMTMTAAAAATPIFLQRRFGCCLQCAGSALAPPSPSLACSSPSSPWSSSSQCGLSMSMKKQTRIPEKDVSNPARGVSIKILASGSTAVADPEGLQDQVSRTLAGMSGTSQRTVDFVKYEGLGNDFIMINNLDSLDLKLSATDAVHLCDRHLGVGADGVIFVLRDEEDFRMRIYNSDGSEPEMCGNGIRCVAKYLAELENTREPKSYKVLTGAGYMIVELRKDGQVCVDMGAPILNAPDVPTTLATTGEVVKVPLEVDGKTYTVTCVSMGNPHCVTFGEQGSQGWDVDVLPLEKIGPHFEHHSVFPARINTEFVQVLTPSHLKMRVWERGAGATQACGTGACAVVVAAVKEGCSERNCVVELPGGPLEIEWSENDNHIYMTGPARRVFHGIATLEG</sequence>
<keyword evidence="6" id="KW-0413">Isomerase</keyword>
<dbReference type="PANTHER" id="PTHR31689:SF0">
    <property type="entry name" value="DIAMINOPIMELATE EPIMERASE"/>
    <property type="match status" value="1"/>
</dbReference>
<keyword evidence="9" id="KW-1185">Reference proteome</keyword>
<name>A0ABP1AS98_9BRYO</name>
<dbReference type="PROSITE" id="PS01326">
    <property type="entry name" value="DAP_EPIMERASE"/>
    <property type="match status" value="1"/>
</dbReference>
<evidence type="ECO:0000256" key="2">
    <source>
        <dbReference type="ARBA" id="ARBA00010219"/>
    </source>
</evidence>
<evidence type="ECO:0000256" key="6">
    <source>
        <dbReference type="ARBA" id="ARBA00023235"/>
    </source>
</evidence>
<reference evidence="8" key="1">
    <citation type="submission" date="2024-03" db="EMBL/GenBank/DDBJ databases">
        <authorList>
            <consortium name="ELIXIR-Norway"/>
            <consortium name="Elixir Norway"/>
        </authorList>
    </citation>
    <scope>NUCLEOTIDE SEQUENCE</scope>
</reference>
<dbReference type="EMBL" id="OZ023716">
    <property type="protein sequence ID" value="CAK9865460.1"/>
    <property type="molecule type" value="Genomic_DNA"/>
</dbReference>
<dbReference type="Gene3D" id="3.10.310.10">
    <property type="entry name" value="Diaminopimelate Epimerase, Chain A, domain 1"/>
    <property type="match status" value="2"/>
</dbReference>
<dbReference type="Pfam" id="PF01678">
    <property type="entry name" value="DAP_epimerase"/>
    <property type="match status" value="2"/>
</dbReference>
<gene>
    <name evidence="8" type="ORF">CSSPJE1EN2_LOCUS8455</name>
</gene>